<dbReference type="GO" id="GO:0016740">
    <property type="term" value="F:transferase activity"/>
    <property type="evidence" value="ECO:0007669"/>
    <property type="project" value="UniProtKB-KW"/>
</dbReference>
<dbReference type="SFLD" id="SFLDG00358">
    <property type="entry name" value="Main_(cytGST)"/>
    <property type="match status" value="1"/>
</dbReference>
<dbReference type="InterPro" id="IPR036249">
    <property type="entry name" value="Thioredoxin-like_sf"/>
</dbReference>
<dbReference type="PROSITE" id="PS50405">
    <property type="entry name" value="GST_CTER"/>
    <property type="match status" value="1"/>
</dbReference>
<dbReference type="RefSeq" id="WP_170009413.1">
    <property type="nucleotide sequence ID" value="NZ_JABCRE010000002.1"/>
</dbReference>
<gene>
    <name evidence="3" type="ORF">HKD42_00830</name>
</gene>
<dbReference type="SUPFAM" id="SSF47616">
    <property type="entry name" value="GST C-terminal domain-like"/>
    <property type="match status" value="1"/>
</dbReference>
<comment type="caution">
    <text evidence="3">The sequence shown here is derived from an EMBL/GenBank/DDBJ whole genome shotgun (WGS) entry which is preliminary data.</text>
</comment>
<feature type="domain" description="GST N-terminal" evidence="1">
    <location>
        <begin position="1"/>
        <end position="83"/>
    </location>
</feature>
<protein>
    <submittedName>
        <fullName evidence="3">Glutathione S-transferase family protein</fullName>
    </submittedName>
</protein>
<keyword evidence="3" id="KW-0808">Transferase</keyword>
<proteinExistence type="predicted"/>
<dbReference type="AlphaFoldDB" id="A0A848QDV8"/>
<dbReference type="SFLD" id="SFLDS00019">
    <property type="entry name" value="Glutathione_Transferase_(cytos"/>
    <property type="match status" value="1"/>
</dbReference>
<dbReference type="InterPro" id="IPR036282">
    <property type="entry name" value="Glutathione-S-Trfase_C_sf"/>
</dbReference>
<evidence type="ECO:0000259" key="1">
    <source>
        <dbReference type="PROSITE" id="PS50404"/>
    </source>
</evidence>
<reference evidence="3 4" key="1">
    <citation type="submission" date="2020-04" db="EMBL/GenBank/DDBJ databases">
        <authorList>
            <person name="Liu A."/>
        </authorList>
    </citation>
    <scope>NUCLEOTIDE SEQUENCE [LARGE SCALE GENOMIC DNA]</scope>
    <source>
        <strain evidence="3 4">RZ02</strain>
    </source>
</reference>
<sequence length="211" mass="23340">MPLIFYDCKTAPSPRRARIILAEKNVPHSVVEIDLRKAEQMGEAFRAINPNATVPALQLEDGTVLTDNAGVAAWLEATYPDPALMGSTAMEKSEIATWQWKVEQELGMGVASALRNANPAMKGRALPGPHDYEQIPALAERGMQMIDNFVDGFDRHLADREFVAAGQLSVADITAFVFIDFAKVVRKRPTETHRNIGRWHAALAQRDAFQT</sequence>
<dbReference type="PANTHER" id="PTHR44051:SF8">
    <property type="entry name" value="GLUTATHIONE S-TRANSFERASE GSTA"/>
    <property type="match status" value="1"/>
</dbReference>
<evidence type="ECO:0000259" key="2">
    <source>
        <dbReference type="PROSITE" id="PS50405"/>
    </source>
</evidence>
<dbReference type="Proteomes" id="UP000561181">
    <property type="component" value="Unassembled WGS sequence"/>
</dbReference>
<dbReference type="InterPro" id="IPR004045">
    <property type="entry name" value="Glutathione_S-Trfase_N"/>
</dbReference>
<dbReference type="InterPro" id="IPR034345">
    <property type="entry name" value="Gtt2-like_N"/>
</dbReference>
<accession>A0A848QDV8</accession>
<dbReference type="CDD" id="cd03051">
    <property type="entry name" value="GST_N_GTT2_like"/>
    <property type="match status" value="1"/>
</dbReference>
<dbReference type="SUPFAM" id="SSF52833">
    <property type="entry name" value="Thioredoxin-like"/>
    <property type="match status" value="1"/>
</dbReference>
<name>A0A848QDV8_9SPHN</name>
<evidence type="ECO:0000313" key="4">
    <source>
        <dbReference type="Proteomes" id="UP000561181"/>
    </source>
</evidence>
<keyword evidence="4" id="KW-1185">Reference proteome</keyword>
<organism evidence="3 4">
    <name type="scientific">Pontixanthobacter rizhaonensis</name>
    <dbReference type="NCBI Taxonomy" id="2730337"/>
    <lineage>
        <taxon>Bacteria</taxon>
        <taxon>Pseudomonadati</taxon>
        <taxon>Pseudomonadota</taxon>
        <taxon>Alphaproteobacteria</taxon>
        <taxon>Sphingomonadales</taxon>
        <taxon>Erythrobacteraceae</taxon>
        <taxon>Pontixanthobacter</taxon>
    </lineage>
</organism>
<evidence type="ECO:0000313" key="3">
    <source>
        <dbReference type="EMBL" id="NMW30602.1"/>
    </source>
</evidence>
<dbReference type="PANTHER" id="PTHR44051">
    <property type="entry name" value="GLUTATHIONE S-TRANSFERASE-RELATED"/>
    <property type="match status" value="1"/>
</dbReference>
<dbReference type="PROSITE" id="PS50404">
    <property type="entry name" value="GST_NTER"/>
    <property type="match status" value="1"/>
</dbReference>
<dbReference type="InterPro" id="IPR040079">
    <property type="entry name" value="Glutathione_S-Trfase"/>
</dbReference>
<dbReference type="EMBL" id="JABCRE010000002">
    <property type="protein sequence ID" value="NMW30602.1"/>
    <property type="molecule type" value="Genomic_DNA"/>
</dbReference>
<dbReference type="Gene3D" id="3.40.30.10">
    <property type="entry name" value="Glutaredoxin"/>
    <property type="match status" value="1"/>
</dbReference>
<feature type="domain" description="GST C-terminal" evidence="2">
    <location>
        <begin position="88"/>
        <end position="211"/>
    </location>
</feature>
<dbReference type="Pfam" id="PF13410">
    <property type="entry name" value="GST_C_2"/>
    <property type="match status" value="1"/>
</dbReference>
<dbReference type="Pfam" id="PF13409">
    <property type="entry name" value="GST_N_2"/>
    <property type="match status" value="1"/>
</dbReference>
<dbReference type="InterPro" id="IPR010987">
    <property type="entry name" value="Glutathione-S-Trfase_C-like"/>
</dbReference>
<dbReference type="Gene3D" id="1.20.1050.10">
    <property type="match status" value="1"/>
</dbReference>